<dbReference type="Pfam" id="PF01400">
    <property type="entry name" value="Astacin"/>
    <property type="match status" value="1"/>
</dbReference>
<dbReference type="InterPro" id="IPR006026">
    <property type="entry name" value="Peptidase_Metallo"/>
</dbReference>
<dbReference type="AlphaFoldDB" id="A0AAD5WHW6"/>
<dbReference type="PRINTS" id="PR00480">
    <property type="entry name" value="ASTACIN"/>
</dbReference>
<keyword evidence="2 3" id="KW-0862">Zinc</keyword>
<evidence type="ECO:0000256" key="3">
    <source>
        <dbReference type="RuleBase" id="RU361183"/>
    </source>
</evidence>
<proteinExistence type="predicted"/>
<dbReference type="GO" id="GO:0006508">
    <property type="term" value="P:proteolysis"/>
    <property type="evidence" value="ECO:0007669"/>
    <property type="project" value="UniProtKB-KW"/>
</dbReference>
<name>A0AAD5WHW6_PARTN</name>
<evidence type="ECO:0000313" key="6">
    <source>
        <dbReference type="Proteomes" id="UP001196413"/>
    </source>
</evidence>
<dbReference type="InterPro" id="IPR034035">
    <property type="entry name" value="Astacin-like_dom"/>
</dbReference>
<feature type="active site" evidence="2">
    <location>
        <position position="90"/>
    </location>
</feature>
<organism evidence="5 6">
    <name type="scientific">Parelaphostrongylus tenuis</name>
    <name type="common">Meningeal worm</name>
    <dbReference type="NCBI Taxonomy" id="148309"/>
    <lineage>
        <taxon>Eukaryota</taxon>
        <taxon>Metazoa</taxon>
        <taxon>Ecdysozoa</taxon>
        <taxon>Nematoda</taxon>
        <taxon>Chromadorea</taxon>
        <taxon>Rhabditida</taxon>
        <taxon>Rhabditina</taxon>
        <taxon>Rhabditomorpha</taxon>
        <taxon>Strongyloidea</taxon>
        <taxon>Metastrongylidae</taxon>
        <taxon>Parelaphostrongylus</taxon>
    </lineage>
</organism>
<feature type="binding site" evidence="2">
    <location>
        <position position="89"/>
    </location>
    <ligand>
        <name>Zn(2+)</name>
        <dbReference type="ChEBI" id="CHEBI:29105"/>
        <note>catalytic</note>
    </ligand>
</feature>
<feature type="domain" description="Peptidase M12A" evidence="4">
    <location>
        <begin position="1"/>
        <end position="163"/>
    </location>
</feature>
<comment type="caution">
    <text evidence="2">Lacks conserved residue(s) required for the propagation of feature annotation.</text>
</comment>
<protein>
    <recommendedName>
        <fullName evidence="3">Metalloendopeptidase</fullName>
        <ecNumber evidence="3">3.4.24.-</ecNumber>
    </recommendedName>
</protein>
<gene>
    <name evidence="5" type="primary">NAS-31_99</name>
    <name evidence="5" type="ORF">KIN20_033002</name>
</gene>
<accession>A0AAD5WHW6</accession>
<feature type="binding site" evidence="2">
    <location>
        <position position="93"/>
    </location>
    <ligand>
        <name>Zn(2+)</name>
        <dbReference type="ChEBI" id="CHEBI:29105"/>
        <note>catalytic</note>
    </ligand>
</feature>
<dbReference type="GO" id="GO:0008270">
    <property type="term" value="F:zinc ion binding"/>
    <property type="evidence" value="ECO:0007669"/>
    <property type="project" value="UniProtKB-UniRule"/>
</dbReference>
<dbReference type="CDD" id="cd04280">
    <property type="entry name" value="ZnMc_astacin_like"/>
    <property type="match status" value="1"/>
</dbReference>
<dbReference type="Gene3D" id="3.40.390.10">
    <property type="entry name" value="Collagenase (Catalytic Domain)"/>
    <property type="match status" value="1"/>
</dbReference>
<sequence>MEKDLKSRLSQAPQELPIEIMPKKAKRVFKKATQIWSSVTCLDFTESSTATDRIQLILASGCWSHLGRIGGVQYMSLGQGCEWVGTAEHELGHALGFHHTQIRHDRDDFVTIYPDNFQNGWLSQFIKQTEKTNYNYNLTYDYGSIMHYGGSGLMKIYFGAESL</sequence>
<evidence type="ECO:0000256" key="1">
    <source>
        <dbReference type="ARBA" id="ARBA00023157"/>
    </source>
</evidence>
<keyword evidence="2 3" id="KW-0482">Metalloprotease</keyword>
<dbReference type="SUPFAM" id="SSF55486">
    <property type="entry name" value="Metalloproteases ('zincins'), catalytic domain"/>
    <property type="match status" value="1"/>
</dbReference>
<keyword evidence="2 3" id="KW-0479">Metal-binding</keyword>
<dbReference type="Proteomes" id="UP001196413">
    <property type="component" value="Unassembled WGS sequence"/>
</dbReference>
<dbReference type="InterPro" id="IPR024079">
    <property type="entry name" value="MetalloPept_cat_dom_sf"/>
</dbReference>
<dbReference type="PROSITE" id="PS51864">
    <property type="entry name" value="ASTACIN"/>
    <property type="match status" value="1"/>
</dbReference>
<dbReference type="EMBL" id="JAHQIW010006915">
    <property type="protein sequence ID" value="KAJ1371119.1"/>
    <property type="molecule type" value="Genomic_DNA"/>
</dbReference>
<dbReference type="PANTHER" id="PTHR10127">
    <property type="entry name" value="DISCOIDIN, CUB, EGF, LAMININ , AND ZINC METALLOPROTEASE DOMAIN CONTAINING"/>
    <property type="match status" value="1"/>
</dbReference>
<keyword evidence="2 3" id="KW-0645">Protease</keyword>
<dbReference type="EC" id="3.4.24.-" evidence="3"/>
<feature type="binding site" evidence="2">
    <location>
        <position position="99"/>
    </location>
    <ligand>
        <name>Zn(2+)</name>
        <dbReference type="ChEBI" id="CHEBI:29105"/>
        <note>catalytic</note>
    </ligand>
</feature>
<dbReference type="SMART" id="SM00235">
    <property type="entry name" value="ZnMc"/>
    <property type="match status" value="1"/>
</dbReference>
<evidence type="ECO:0000313" key="5">
    <source>
        <dbReference type="EMBL" id="KAJ1371119.1"/>
    </source>
</evidence>
<dbReference type="GO" id="GO:0004222">
    <property type="term" value="F:metalloendopeptidase activity"/>
    <property type="evidence" value="ECO:0007669"/>
    <property type="project" value="UniProtKB-UniRule"/>
</dbReference>
<keyword evidence="2 3" id="KW-0378">Hydrolase</keyword>
<reference evidence="5" key="1">
    <citation type="submission" date="2021-06" db="EMBL/GenBank/DDBJ databases">
        <title>Parelaphostrongylus tenuis whole genome reference sequence.</title>
        <authorList>
            <person name="Garwood T.J."/>
            <person name="Larsen P.A."/>
            <person name="Fountain-Jones N.M."/>
            <person name="Garbe J.R."/>
            <person name="Macchietto M.G."/>
            <person name="Kania S.A."/>
            <person name="Gerhold R.W."/>
            <person name="Richards J.E."/>
            <person name="Wolf T.M."/>
        </authorList>
    </citation>
    <scope>NUCLEOTIDE SEQUENCE</scope>
    <source>
        <strain evidence="5">MNPRO001-30</strain>
        <tissue evidence="5">Meninges</tissue>
    </source>
</reference>
<comment type="caution">
    <text evidence="5">The sequence shown here is derived from an EMBL/GenBank/DDBJ whole genome shotgun (WGS) entry which is preliminary data.</text>
</comment>
<keyword evidence="1" id="KW-1015">Disulfide bond</keyword>
<evidence type="ECO:0000259" key="4">
    <source>
        <dbReference type="PROSITE" id="PS51864"/>
    </source>
</evidence>
<keyword evidence="6" id="KW-1185">Reference proteome</keyword>
<dbReference type="PANTHER" id="PTHR10127:SF793">
    <property type="entry name" value="ZINC METALLOPROTEINASE NAS-31"/>
    <property type="match status" value="1"/>
</dbReference>
<evidence type="ECO:0000256" key="2">
    <source>
        <dbReference type="PROSITE-ProRule" id="PRU01211"/>
    </source>
</evidence>
<dbReference type="InterPro" id="IPR001506">
    <property type="entry name" value="Peptidase_M12A"/>
</dbReference>
<comment type="cofactor">
    <cofactor evidence="2 3">
        <name>Zn(2+)</name>
        <dbReference type="ChEBI" id="CHEBI:29105"/>
    </cofactor>
    <text evidence="2 3">Binds 1 zinc ion per subunit.</text>
</comment>